<sequence length="80" mass="8968">MLVKNVERLHFSFLDKSTSHISSSKKMEPKIESHLLHPIHPARGAALALILVTFCNGSSPPSEGFDNFRDDVEEVDLKHD</sequence>
<gene>
    <name evidence="1" type="ORF">PoB_001727500</name>
</gene>
<proteinExistence type="predicted"/>
<protein>
    <submittedName>
        <fullName evidence="1">Uncharacterized protein</fullName>
    </submittedName>
</protein>
<reference evidence="1 2" key="1">
    <citation type="journal article" date="2021" name="Elife">
        <title>Chloroplast acquisition without the gene transfer in kleptoplastic sea slugs, Plakobranchus ocellatus.</title>
        <authorList>
            <person name="Maeda T."/>
            <person name="Takahashi S."/>
            <person name="Yoshida T."/>
            <person name="Shimamura S."/>
            <person name="Takaki Y."/>
            <person name="Nagai Y."/>
            <person name="Toyoda A."/>
            <person name="Suzuki Y."/>
            <person name="Arimoto A."/>
            <person name="Ishii H."/>
            <person name="Satoh N."/>
            <person name="Nishiyama T."/>
            <person name="Hasebe M."/>
            <person name="Maruyama T."/>
            <person name="Minagawa J."/>
            <person name="Obokata J."/>
            <person name="Shigenobu S."/>
        </authorList>
    </citation>
    <scope>NUCLEOTIDE SEQUENCE [LARGE SCALE GENOMIC DNA]</scope>
</reference>
<keyword evidence="2" id="KW-1185">Reference proteome</keyword>
<accession>A0AAV3Z5N5</accession>
<organism evidence="1 2">
    <name type="scientific">Plakobranchus ocellatus</name>
    <dbReference type="NCBI Taxonomy" id="259542"/>
    <lineage>
        <taxon>Eukaryota</taxon>
        <taxon>Metazoa</taxon>
        <taxon>Spiralia</taxon>
        <taxon>Lophotrochozoa</taxon>
        <taxon>Mollusca</taxon>
        <taxon>Gastropoda</taxon>
        <taxon>Heterobranchia</taxon>
        <taxon>Euthyneura</taxon>
        <taxon>Panpulmonata</taxon>
        <taxon>Sacoglossa</taxon>
        <taxon>Placobranchoidea</taxon>
        <taxon>Plakobranchidae</taxon>
        <taxon>Plakobranchus</taxon>
    </lineage>
</organism>
<dbReference type="AlphaFoldDB" id="A0AAV3Z5N5"/>
<evidence type="ECO:0000313" key="2">
    <source>
        <dbReference type="Proteomes" id="UP000735302"/>
    </source>
</evidence>
<evidence type="ECO:0000313" key="1">
    <source>
        <dbReference type="EMBL" id="GFN90769.1"/>
    </source>
</evidence>
<comment type="caution">
    <text evidence="1">The sequence shown here is derived from an EMBL/GenBank/DDBJ whole genome shotgun (WGS) entry which is preliminary data.</text>
</comment>
<dbReference type="EMBL" id="BLXT01002056">
    <property type="protein sequence ID" value="GFN90769.1"/>
    <property type="molecule type" value="Genomic_DNA"/>
</dbReference>
<name>A0AAV3Z5N5_9GAST</name>
<dbReference type="Proteomes" id="UP000735302">
    <property type="component" value="Unassembled WGS sequence"/>
</dbReference>